<dbReference type="GO" id="GO:0008914">
    <property type="term" value="F:leucyl-tRNA--protein transferase activity"/>
    <property type="evidence" value="ECO:0007669"/>
    <property type="project" value="InterPro"/>
</dbReference>
<evidence type="ECO:0000256" key="2">
    <source>
        <dbReference type="ARBA" id="ARBA00022679"/>
    </source>
</evidence>
<dbReference type="GO" id="GO:0030163">
    <property type="term" value="P:protein catabolic process"/>
    <property type="evidence" value="ECO:0007669"/>
    <property type="project" value="InterPro"/>
</dbReference>
<gene>
    <name evidence="4" type="ORF">JFL75_03895</name>
</gene>
<dbReference type="EMBL" id="CP067089">
    <property type="protein sequence ID" value="QQO10069.1"/>
    <property type="molecule type" value="Genomic_DNA"/>
</dbReference>
<proteinExistence type="predicted"/>
<reference evidence="4" key="1">
    <citation type="submission" date="2021-01" db="EMBL/GenBank/DDBJ databases">
        <title>Description of Breznakiella homolactica.</title>
        <authorList>
            <person name="Song Y."/>
            <person name="Brune A."/>
        </authorList>
    </citation>
    <scope>NUCLEOTIDE SEQUENCE</scope>
    <source>
        <strain evidence="4">RmG30</strain>
    </source>
</reference>
<dbReference type="InterPro" id="IPR016181">
    <property type="entry name" value="Acyl_CoA_acyltransferase"/>
</dbReference>
<dbReference type="Proteomes" id="UP000595917">
    <property type="component" value="Chromosome"/>
</dbReference>
<dbReference type="KEGG" id="bhc:JFL75_03895"/>
<keyword evidence="2 4" id="KW-0808">Transferase</keyword>
<dbReference type="PANTHER" id="PTHR30098:SF2">
    <property type="entry name" value="LEUCYL_PHENYLALANYL-TRNA--PROTEIN TRANSFERASE"/>
    <property type="match status" value="1"/>
</dbReference>
<dbReference type="Gene3D" id="3.40.630.70">
    <property type="entry name" value="Leucyl/phenylalanyl-tRNA-protein transferase, C-terminal domain"/>
    <property type="match status" value="1"/>
</dbReference>
<dbReference type="SUPFAM" id="SSF55729">
    <property type="entry name" value="Acyl-CoA N-acyltransferases (Nat)"/>
    <property type="match status" value="1"/>
</dbReference>
<dbReference type="AlphaFoldDB" id="A0A7T8B9X4"/>
<protein>
    <submittedName>
        <fullName evidence="4">Leucyl-tRNA--protein transferase</fullName>
    </submittedName>
</protein>
<keyword evidence="1" id="KW-0963">Cytoplasm</keyword>
<evidence type="ECO:0000256" key="3">
    <source>
        <dbReference type="ARBA" id="ARBA00023315"/>
    </source>
</evidence>
<dbReference type="GO" id="GO:0005737">
    <property type="term" value="C:cytoplasm"/>
    <property type="evidence" value="ECO:0007669"/>
    <property type="project" value="TreeGrafter"/>
</dbReference>
<dbReference type="PANTHER" id="PTHR30098">
    <property type="entry name" value="LEUCYL/PHENYLALANYL-TRNA--PROTEIN TRANSFERASE"/>
    <property type="match status" value="1"/>
</dbReference>
<organism evidence="4 5">
    <name type="scientific">Breznakiella homolactica</name>
    <dbReference type="NCBI Taxonomy" id="2798577"/>
    <lineage>
        <taxon>Bacteria</taxon>
        <taxon>Pseudomonadati</taxon>
        <taxon>Spirochaetota</taxon>
        <taxon>Spirochaetia</taxon>
        <taxon>Spirochaetales</taxon>
        <taxon>Breznakiellaceae</taxon>
        <taxon>Breznakiella</taxon>
    </lineage>
</organism>
<name>A0A7T8B9X4_9SPIR</name>
<keyword evidence="5" id="KW-1185">Reference proteome</keyword>
<evidence type="ECO:0000313" key="5">
    <source>
        <dbReference type="Proteomes" id="UP000595917"/>
    </source>
</evidence>
<evidence type="ECO:0000256" key="1">
    <source>
        <dbReference type="ARBA" id="ARBA00022490"/>
    </source>
</evidence>
<dbReference type="InterPro" id="IPR004616">
    <property type="entry name" value="Leu/Phe-tRNA_Trfase"/>
</dbReference>
<sequence>MACIALRFTASGHIFTSPEDDPEILAAALTTIPYEEEFCISLDFDPGYIAALMAAGFMVMSMEQQIPGYEPETLLLPKLHRERSVVFFPELHAGKTARRLIPRYELNPEENFETVLRGCAETHGEDWLTPELQRSFGAVARRDDLSVRMRTFGLYRNGRLAAGEFGVSIGGVYTSYSGFFREPSAGTVQMVMTGRFLEQAGYAFWDLGMPLEYKYSLGARTLDRERFMELFRDAREAAPPIHLH</sequence>
<accession>A0A7T8B9X4</accession>
<dbReference type="Pfam" id="PF03588">
    <property type="entry name" value="Leu_Phe_trans"/>
    <property type="match status" value="1"/>
</dbReference>
<dbReference type="InterPro" id="IPR042203">
    <property type="entry name" value="Leu/Phe-tRNA_Trfase_C"/>
</dbReference>
<evidence type="ECO:0000313" key="4">
    <source>
        <dbReference type="EMBL" id="QQO10069.1"/>
    </source>
</evidence>
<dbReference type="RefSeq" id="WP_215627373.1">
    <property type="nucleotide sequence ID" value="NZ_CP067089.2"/>
</dbReference>
<keyword evidence="3" id="KW-0012">Acyltransferase</keyword>